<dbReference type="OrthoDB" id="9803735at2"/>
<dbReference type="Pfam" id="PF00126">
    <property type="entry name" value="HTH_1"/>
    <property type="match status" value="1"/>
</dbReference>
<dbReference type="SUPFAM" id="SSF46785">
    <property type="entry name" value="Winged helix' DNA-binding domain"/>
    <property type="match status" value="1"/>
</dbReference>
<dbReference type="PANTHER" id="PTHR30419">
    <property type="entry name" value="HTH-TYPE TRANSCRIPTIONAL REGULATOR YBHD"/>
    <property type="match status" value="1"/>
</dbReference>
<dbReference type="Gene3D" id="3.40.190.290">
    <property type="match status" value="1"/>
</dbReference>
<evidence type="ECO:0000256" key="3">
    <source>
        <dbReference type="ARBA" id="ARBA00023125"/>
    </source>
</evidence>
<dbReference type="InterPro" id="IPR036390">
    <property type="entry name" value="WH_DNA-bd_sf"/>
</dbReference>
<dbReference type="AlphaFoldDB" id="A0A6N9I580"/>
<sequence length="308" mass="35185">MKKRLVDFLAAVNRYDTMTAIAQGLYMSQPYVSRQIGEAEKEYGVQLVDRTLPIHLTYAGERLLSYLQQEQQLHRAMDTEMESLGRFEYGSLSLGINQPLAASWFAELLPEFYKRFPQMHLSIQEVTTSRAENMLPDGQLDMFIGKTVYQPRVVTKPLGIMKLALLVPATSRLYRKDRFWRQATAETISRLNGENFIRIGGESRFQELVDHAFRDNGIHINNRMEVSDSRIAFSLALKQLGAVIVNVNSAKKLSTDLPINVFEFSPEMMSLDFSVAYRKALVPSEPLKFLIQTCVKKADVLMKQGYEL</sequence>
<dbReference type="InterPro" id="IPR005119">
    <property type="entry name" value="LysR_subst-bd"/>
</dbReference>
<name>A0A6N9I580_9LACO</name>
<keyword evidence="4" id="KW-0804">Transcription</keyword>
<dbReference type="InterPro" id="IPR000847">
    <property type="entry name" value="LysR_HTH_N"/>
</dbReference>
<evidence type="ECO:0000259" key="5">
    <source>
        <dbReference type="PROSITE" id="PS50931"/>
    </source>
</evidence>
<dbReference type="Gene3D" id="1.10.10.10">
    <property type="entry name" value="Winged helix-like DNA-binding domain superfamily/Winged helix DNA-binding domain"/>
    <property type="match status" value="1"/>
</dbReference>
<accession>A0A6N9I580</accession>
<comment type="caution">
    <text evidence="6">The sequence shown here is derived from an EMBL/GenBank/DDBJ whole genome shotgun (WGS) entry which is preliminary data.</text>
</comment>
<comment type="similarity">
    <text evidence="1">Belongs to the LysR transcriptional regulatory family.</text>
</comment>
<dbReference type="Pfam" id="PF03466">
    <property type="entry name" value="LysR_substrate"/>
    <property type="match status" value="1"/>
</dbReference>
<protein>
    <submittedName>
        <fullName evidence="6">LysR family transcriptional regulator</fullName>
    </submittedName>
</protein>
<dbReference type="CDD" id="cd05466">
    <property type="entry name" value="PBP2_LTTR_substrate"/>
    <property type="match status" value="1"/>
</dbReference>
<evidence type="ECO:0000256" key="4">
    <source>
        <dbReference type="ARBA" id="ARBA00023163"/>
    </source>
</evidence>
<dbReference type="InterPro" id="IPR050950">
    <property type="entry name" value="HTH-type_LysR_regulators"/>
</dbReference>
<dbReference type="SUPFAM" id="SSF53850">
    <property type="entry name" value="Periplasmic binding protein-like II"/>
    <property type="match status" value="1"/>
</dbReference>
<gene>
    <name evidence="6" type="ORF">GB993_08090</name>
</gene>
<evidence type="ECO:0000313" key="6">
    <source>
        <dbReference type="EMBL" id="MYV17463.1"/>
    </source>
</evidence>
<dbReference type="PROSITE" id="PS50931">
    <property type="entry name" value="HTH_LYSR"/>
    <property type="match status" value="1"/>
</dbReference>
<dbReference type="Proteomes" id="UP000449209">
    <property type="component" value="Unassembled WGS sequence"/>
</dbReference>
<dbReference type="GO" id="GO:0003677">
    <property type="term" value="F:DNA binding"/>
    <property type="evidence" value="ECO:0007669"/>
    <property type="project" value="UniProtKB-KW"/>
</dbReference>
<evidence type="ECO:0000256" key="2">
    <source>
        <dbReference type="ARBA" id="ARBA00023015"/>
    </source>
</evidence>
<dbReference type="GO" id="GO:0005829">
    <property type="term" value="C:cytosol"/>
    <property type="evidence" value="ECO:0007669"/>
    <property type="project" value="TreeGrafter"/>
</dbReference>
<feature type="domain" description="HTH lysR-type" evidence="5">
    <location>
        <begin position="1"/>
        <end position="57"/>
    </location>
</feature>
<dbReference type="InterPro" id="IPR036388">
    <property type="entry name" value="WH-like_DNA-bd_sf"/>
</dbReference>
<reference evidence="6 7" key="1">
    <citation type="journal article" date="2019" name="Appl. Environ. Microbiol.">
        <title>Genetic determinants of hydroxycinnamic acid metabolism in heterofermentative lactobacilli.</title>
        <authorList>
            <person name="Gaur G."/>
            <person name="Oh J.H."/>
            <person name="Filannino P."/>
            <person name="Gobbetti M."/>
            <person name="van Pijkeren J.P."/>
            <person name="Ganzle M.G."/>
        </authorList>
    </citation>
    <scope>NUCLEOTIDE SEQUENCE [LARGE SCALE GENOMIC DNA]</scope>
    <source>
        <strain evidence="6 7">C5</strain>
    </source>
</reference>
<keyword evidence="3" id="KW-0238">DNA-binding</keyword>
<keyword evidence="2" id="KW-0805">Transcription regulation</keyword>
<proteinExistence type="inferred from homology"/>
<dbReference type="EMBL" id="WEZQ01000014">
    <property type="protein sequence ID" value="MYV17463.1"/>
    <property type="molecule type" value="Genomic_DNA"/>
</dbReference>
<organism evidence="6 7">
    <name type="scientific">Furfurilactobacillus milii</name>
    <dbReference type="NCBI Taxonomy" id="2888272"/>
    <lineage>
        <taxon>Bacteria</taxon>
        <taxon>Bacillati</taxon>
        <taxon>Bacillota</taxon>
        <taxon>Bacilli</taxon>
        <taxon>Lactobacillales</taxon>
        <taxon>Lactobacillaceae</taxon>
        <taxon>Furfurilactobacillus</taxon>
    </lineage>
</organism>
<evidence type="ECO:0000256" key="1">
    <source>
        <dbReference type="ARBA" id="ARBA00009437"/>
    </source>
</evidence>
<evidence type="ECO:0000313" key="7">
    <source>
        <dbReference type="Proteomes" id="UP000449209"/>
    </source>
</evidence>
<dbReference type="RefSeq" id="WP_161003848.1">
    <property type="nucleotide sequence ID" value="NZ_WEZQ01000014.1"/>
</dbReference>
<dbReference type="GO" id="GO:0003700">
    <property type="term" value="F:DNA-binding transcription factor activity"/>
    <property type="evidence" value="ECO:0007669"/>
    <property type="project" value="InterPro"/>
</dbReference>